<evidence type="ECO:0000256" key="2">
    <source>
        <dbReference type="ARBA" id="ARBA00022475"/>
    </source>
</evidence>
<keyword evidence="8" id="KW-0804">Transcription</keyword>
<dbReference type="InterPro" id="IPR018062">
    <property type="entry name" value="HTH_AraC-typ_CS"/>
</dbReference>
<protein>
    <submittedName>
        <fullName evidence="11">Helix-turn-helix domain-containing protein</fullName>
    </submittedName>
</protein>
<name>A0ABS3WFA2_9BACL</name>
<keyword evidence="5" id="KW-0805">Transcription regulation</keyword>
<keyword evidence="2" id="KW-1003">Cell membrane</keyword>
<dbReference type="InterPro" id="IPR009057">
    <property type="entry name" value="Homeodomain-like_sf"/>
</dbReference>
<evidence type="ECO:0000256" key="9">
    <source>
        <dbReference type="SAM" id="Phobius"/>
    </source>
</evidence>
<accession>A0ABS3WFA2</accession>
<evidence type="ECO:0000256" key="1">
    <source>
        <dbReference type="ARBA" id="ARBA00004651"/>
    </source>
</evidence>
<dbReference type="RefSeq" id="WP_208849726.1">
    <property type="nucleotide sequence ID" value="NZ_JAGGDJ010000026.1"/>
</dbReference>
<evidence type="ECO:0000256" key="3">
    <source>
        <dbReference type="ARBA" id="ARBA00022692"/>
    </source>
</evidence>
<dbReference type="PANTHER" id="PTHR43280:SF28">
    <property type="entry name" value="HTH-TYPE TRANSCRIPTIONAL ACTIVATOR RHAS"/>
    <property type="match status" value="1"/>
</dbReference>
<dbReference type="Gene3D" id="1.10.10.60">
    <property type="entry name" value="Homeodomain-like"/>
    <property type="match status" value="2"/>
</dbReference>
<dbReference type="PROSITE" id="PS00041">
    <property type="entry name" value="HTH_ARAC_FAMILY_1"/>
    <property type="match status" value="1"/>
</dbReference>
<sequence length="769" mass="87669">MGKRTERGRLFRKNLAIVLFISSVPMALIAFSTYLISSKQIEREVDYTHQLRLIQTADQLKEQFGQVEIIVSQYAQQDLFQNQLNHESYQDNFRLAQNMFELLTRLNSADRMIKRVQMYDKRDDTLISPDEGARAIVNRQDRDKYAALLDSGEGFYWKFGVTSNPDAPLTSMTLIHKLPVIATDPYGAFIIDLDPEEMNSLLRVLNPENSGAAFILDDQMDWIANGAASASPLAAALRDEMAKGKNAGASSFRFDWDGQTYAVGQYELPKVGLKFITATPLSLLSRPTILLSRLMIVASFAGLVIAFLLSWVATNQLYRPINRLVGLFRSKRIGSGSHDSRDELAFIEKQWQHLTYESREFQERFENSLPALRNAFLIQFVDGQYYVMSEQEIRKRMESYGWKVESRSFSFTTIELFDLPGQENGFSGGDDKQPITFAAANIVEELLRSRAQDVSVVNIQGMSLGIFLAFEGVGNKEQLKVKLIQLSEEIIHYLYTMLKVNVTIGVGKLTDQLKSIPDLYAQARKAHRFRDLDAVNQIIDLDGWTEIDYDGFTYPMTAEKEVLQALRTSDTGETMRLIESFIAELHANSTQEFYVLQGMQQLLGSIHYTLIQSGCNLHEIYGVGNLYEELTGLRNSSDVLSWCRSRLIEPYMRWVAETQGMKLKQLVEQVIMVIHREYMTDITLESCADLQGTYMKKLSLGFKQVTGMNFIDYLTKVRLDKAKELLRETDSKIHDIAEQVGYQPSYFTRIFKKYEGKTPGQYRGALGQS</sequence>
<dbReference type="Pfam" id="PF02743">
    <property type="entry name" value="dCache_1"/>
    <property type="match status" value="1"/>
</dbReference>
<dbReference type="SUPFAM" id="SSF46689">
    <property type="entry name" value="Homeodomain-like"/>
    <property type="match status" value="1"/>
</dbReference>
<dbReference type="PROSITE" id="PS01124">
    <property type="entry name" value="HTH_ARAC_FAMILY_2"/>
    <property type="match status" value="1"/>
</dbReference>
<evidence type="ECO:0000313" key="11">
    <source>
        <dbReference type="EMBL" id="MBO7746988.1"/>
    </source>
</evidence>
<evidence type="ECO:0000313" key="12">
    <source>
        <dbReference type="Proteomes" id="UP000670947"/>
    </source>
</evidence>
<dbReference type="InterPro" id="IPR018060">
    <property type="entry name" value="HTH_AraC"/>
</dbReference>
<dbReference type="Proteomes" id="UP000670947">
    <property type="component" value="Unassembled WGS sequence"/>
</dbReference>
<keyword evidence="12" id="KW-1185">Reference proteome</keyword>
<feature type="transmembrane region" description="Helical" evidence="9">
    <location>
        <begin position="15"/>
        <end position="36"/>
    </location>
</feature>
<gene>
    <name evidence="11" type="ORF">I8J29_22550</name>
</gene>
<feature type="transmembrane region" description="Helical" evidence="9">
    <location>
        <begin position="294"/>
        <end position="313"/>
    </location>
</feature>
<dbReference type="Pfam" id="PF17853">
    <property type="entry name" value="GGDEF_2"/>
    <property type="match status" value="1"/>
</dbReference>
<evidence type="ECO:0000256" key="8">
    <source>
        <dbReference type="ARBA" id="ARBA00023163"/>
    </source>
</evidence>
<dbReference type="PANTHER" id="PTHR43280">
    <property type="entry name" value="ARAC-FAMILY TRANSCRIPTIONAL REGULATOR"/>
    <property type="match status" value="1"/>
</dbReference>
<keyword evidence="7 9" id="KW-0472">Membrane</keyword>
<reference evidence="11 12" key="1">
    <citation type="submission" date="2021-03" db="EMBL/GenBank/DDBJ databases">
        <title>Paenibacillus artemisicola MWE-103 whole genome sequence.</title>
        <authorList>
            <person name="Ham Y.J."/>
        </authorList>
    </citation>
    <scope>NUCLEOTIDE SEQUENCE [LARGE SCALE GENOMIC DNA]</scope>
    <source>
        <strain evidence="11 12">MWE-103</strain>
    </source>
</reference>
<evidence type="ECO:0000256" key="5">
    <source>
        <dbReference type="ARBA" id="ARBA00023015"/>
    </source>
</evidence>
<comment type="caution">
    <text evidence="11">The sequence shown here is derived from an EMBL/GenBank/DDBJ whole genome shotgun (WGS) entry which is preliminary data.</text>
</comment>
<keyword evidence="3 9" id="KW-0812">Transmembrane</keyword>
<evidence type="ECO:0000256" key="7">
    <source>
        <dbReference type="ARBA" id="ARBA00023136"/>
    </source>
</evidence>
<dbReference type="Pfam" id="PF12833">
    <property type="entry name" value="HTH_18"/>
    <property type="match status" value="1"/>
</dbReference>
<dbReference type="SMART" id="SM00342">
    <property type="entry name" value="HTH_ARAC"/>
    <property type="match status" value="1"/>
</dbReference>
<comment type="subcellular location">
    <subcellularLocation>
        <location evidence="1">Cell membrane</location>
        <topology evidence="1">Multi-pass membrane protein</topology>
    </subcellularLocation>
</comment>
<organism evidence="11 12">
    <name type="scientific">Paenibacillus artemisiicola</name>
    <dbReference type="NCBI Taxonomy" id="1172618"/>
    <lineage>
        <taxon>Bacteria</taxon>
        <taxon>Bacillati</taxon>
        <taxon>Bacillota</taxon>
        <taxon>Bacilli</taxon>
        <taxon>Bacillales</taxon>
        <taxon>Paenibacillaceae</taxon>
        <taxon>Paenibacillus</taxon>
    </lineage>
</organism>
<dbReference type="InterPro" id="IPR033479">
    <property type="entry name" value="dCache_1"/>
</dbReference>
<evidence type="ECO:0000256" key="4">
    <source>
        <dbReference type="ARBA" id="ARBA00022989"/>
    </source>
</evidence>
<keyword evidence="4 9" id="KW-1133">Transmembrane helix</keyword>
<dbReference type="InterPro" id="IPR041522">
    <property type="entry name" value="CdaR_GGDEF"/>
</dbReference>
<evidence type="ECO:0000259" key="10">
    <source>
        <dbReference type="PROSITE" id="PS01124"/>
    </source>
</evidence>
<evidence type="ECO:0000256" key="6">
    <source>
        <dbReference type="ARBA" id="ARBA00023125"/>
    </source>
</evidence>
<dbReference type="EMBL" id="JAGGDJ010000026">
    <property type="protein sequence ID" value="MBO7746988.1"/>
    <property type="molecule type" value="Genomic_DNA"/>
</dbReference>
<feature type="domain" description="HTH araC/xylS-type" evidence="10">
    <location>
        <begin position="668"/>
        <end position="765"/>
    </location>
</feature>
<keyword evidence="6" id="KW-0238">DNA-binding</keyword>
<proteinExistence type="predicted"/>